<dbReference type="KEGG" id="fmr:Fuma_02280"/>
<dbReference type="AlphaFoldDB" id="A0A1P8WF52"/>
<proteinExistence type="predicted"/>
<name>A0A1P8WF52_9PLAN</name>
<organism evidence="2 3">
    <name type="scientific">Fuerstiella marisgermanici</name>
    <dbReference type="NCBI Taxonomy" id="1891926"/>
    <lineage>
        <taxon>Bacteria</taxon>
        <taxon>Pseudomonadati</taxon>
        <taxon>Planctomycetota</taxon>
        <taxon>Planctomycetia</taxon>
        <taxon>Planctomycetales</taxon>
        <taxon>Planctomycetaceae</taxon>
        <taxon>Fuerstiella</taxon>
    </lineage>
</organism>
<reference evidence="2 3" key="1">
    <citation type="journal article" date="2016" name="Front. Microbiol.">
        <title>Fuerstia marisgermanicae gen. nov., sp. nov., an Unusual Member of the Phylum Planctomycetes from the German Wadden Sea.</title>
        <authorList>
            <person name="Kohn T."/>
            <person name="Heuer A."/>
            <person name="Jogler M."/>
            <person name="Vollmers J."/>
            <person name="Boedeker C."/>
            <person name="Bunk B."/>
            <person name="Rast P."/>
            <person name="Borchert D."/>
            <person name="Glockner I."/>
            <person name="Freese H.M."/>
            <person name="Klenk H.P."/>
            <person name="Overmann J."/>
            <person name="Kaster A.K."/>
            <person name="Rohde M."/>
            <person name="Wiegand S."/>
            <person name="Jogler C."/>
        </authorList>
    </citation>
    <scope>NUCLEOTIDE SEQUENCE [LARGE SCALE GENOMIC DNA]</scope>
    <source>
        <strain evidence="2 3">NH11</strain>
    </source>
</reference>
<gene>
    <name evidence="2" type="ORF">Fuma_02280</name>
</gene>
<dbReference type="STRING" id="1891926.Fuma_02280"/>
<evidence type="ECO:0000313" key="3">
    <source>
        <dbReference type="Proteomes" id="UP000187735"/>
    </source>
</evidence>
<evidence type="ECO:0000256" key="1">
    <source>
        <dbReference type="SAM" id="SignalP"/>
    </source>
</evidence>
<sequence length="1104" mass="122203" precursor="true">MFRSICCVALSLTLIISPAVSFAADAFDFSRFFRRRPATDSAVIQLAKTLDDIEKKLNADGTVAVKAPDIWGEARLTRHREEFEREMAKELDQFEFRINAAISRTDQAFLANALAISAVGSGVDLSDGNPTNVPNLNVNQASNLVDGLPQQTRPGGEITKPTNQVLYVTPTHGLLDGDFKVKAKGISIEPEILLDQKARYLNHLHEIRRMNEGDDTSDSPGYSMNLVRIPVSIMPGSKTRRNHGAEVTITATPHVTEELLPVTFRQLVINDLLDLLSPVVRKMAEELPQLEIPLTSQGQSNVVLSRFLEGEDGALVRLYYGEHGIANGYAVNRGQQEELTRAQDAREMAAGLPFTPPNIRAVESQALSSVQSNPARLQQAISTLGREIYSVAPQLLQTGVGSVTRRAREPLSSSQIPFTFGVHELVSLAYDLRQRSAPGQIIHLADVRSYLQEELQAAFDLAVTPGSSAALMMSDPGMMLADEYSGQSLPARIRNMTHENIRSLFDDRVRITNEFARVLKVHTSPDASVEMYVPSVTTSLAWAVVVEAALLNERLNEDIRHVSSDPNCQCVNSGEMLFCAPNPDPQARQVFADYVRCRWPIHVFALDPIAQDQNVADSFSMRREMQLAMALAFAQGRMSAQNMTRYVRRIEMDMETIALNRTAAAFGHGKDVFGWRFYPRVQTPPFSSTSTTIFRELLRGGPDKDDLRRSWEIEPGMRECTAMVLMPSFITHVTFDARGSYFPLGKHALRDPSDTRTSIQDNMYLSHKIRLMENATCSIAAEAACYRDGEVQRLMRRADQLAKKLPLQTVHARVPNENTLGGFEMFSSGITDLAPELLDFYGMPGVDPARETILYLVGNNFSVHDTRVLAGNRQLHFSLISRQVMQVTIPAGVAVVDSFQCNRKERCEQPEHVVNVHVATPYGVSQPLEIPVVTDSASSSAFLWTRENLQVGYRVGLKSGSNDTELDPAQATAFMPRPFTIGVAVPDGEFPQPASATLTLVLTSQDLGLTTKVQEPTGSNVEGLTLTWNEAARAYELSEVGFVKLQKDLMKESIGWINAEDAGNAKVSRDYEVRIRAELKMGNLASVPVANDLYLNIRLEVQKP</sequence>
<dbReference type="Proteomes" id="UP000187735">
    <property type="component" value="Chromosome"/>
</dbReference>
<accession>A0A1P8WF52</accession>
<dbReference type="EMBL" id="CP017641">
    <property type="protein sequence ID" value="APZ92669.1"/>
    <property type="molecule type" value="Genomic_DNA"/>
</dbReference>
<dbReference type="RefSeq" id="WP_077024264.1">
    <property type="nucleotide sequence ID" value="NZ_CP017641.1"/>
</dbReference>
<keyword evidence="3" id="KW-1185">Reference proteome</keyword>
<feature type="chain" id="PRO_5012456234" evidence="1">
    <location>
        <begin position="24"/>
        <end position="1104"/>
    </location>
</feature>
<protein>
    <submittedName>
        <fullName evidence="2">Uncharacterized protein</fullName>
    </submittedName>
</protein>
<keyword evidence="1" id="KW-0732">Signal</keyword>
<dbReference type="OrthoDB" id="212007at2"/>
<feature type="signal peptide" evidence="1">
    <location>
        <begin position="1"/>
        <end position="23"/>
    </location>
</feature>
<evidence type="ECO:0000313" key="2">
    <source>
        <dbReference type="EMBL" id="APZ92669.1"/>
    </source>
</evidence>